<dbReference type="RefSeq" id="WP_173416759.1">
    <property type="nucleotide sequence ID" value="NZ_CP054139.1"/>
</dbReference>
<keyword evidence="4" id="KW-1185">Reference proteome</keyword>
<organism evidence="3 4">
    <name type="scientific">Mucilaginibacter mali</name>
    <dbReference type="NCBI Taxonomy" id="2740462"/>
    <lineage>
        <taxon>Bacteria</taxon>
        <taxon>Pseudomonadati</taxon>
        <taxon>Bacteroidota</taxon>
        <taxon>Sphingobacteriia</taxon>
        <taxon>Sphingobacteriales</taxon>
        <taxon>Sphingobacteriaceae</taxon>
        <taxon>Mucilaginibacter</taxon>
    </lineage>
</organism>
<evidence type="ECO:0000313" key="3">
    <source>
        <dbReference type="EMBL" id="QKJ32107.1"/>
    </source>
</evidence>
<dbReference type="PROSITE" id="PS50835">
    <property type="entry name" value="IG_LIKE"/>
    <property type="match status" value="1"/>
</dbReference>
<dbReference type="AlphaFoldDB" id="A0A7D4Q614"/>
<accession>A0A7D4Q614</accession>
<evidence type="ECO:0000313" key="4">
    <source>
        <dbReference type="Proteomes" id="UP000505355"/>
    </source>
</evidence>
<proteinExistence type="predicted"/>
<dbReference type="InterPro" id="IPR013783">
    <property type="entry name" value="Ig-like_fold"/>
</dbReference>
<dbReference type="EMBL" id="CP054139">
    <property type="protein sequence ID" value="QKJ32107.1"/>
    <property type="molecule type" value="Genomic_DNA"/>
</dbReference>
<feature type="chain" id="PRO_5028893162" evidence="1">
    <location>
        <begin position="19"/>
        <end position="968"/>
    </location>
</feature>
<feature type="domain" description="Ig-like" evidence="2">
    <location>
        <begin position="392"/>
        <end position="483"/>
    </location>
</feature>
<protein>
    <submittedName>
        <fullName evidence="3">Gliding motility-associated C-terminal domain-containing protein</fullName>
    </submittedName>
</protein>
<dbReference type="InterPro" id="IPR007110">
    <property type="entry name" value="Ig-like_dom"/>
</dbReference>
<feature type="signal peptide" evidence="1">
    <location>
        <begin position="1"/>
        <end position="18"/>
    </location>
</feature>
<evidence type="ECO:0000256" key="1">
    <source>
        <dbReference type="SAM" id="SignalP"/>
    </source>
</evidence>
<reference evidence="3 4" key="1">
    <citation type="submission" date="2020-05" db="EMBL/GenBank/DDBJ databases">
        <title>Mucilaginibacter mali sp. nov.</title>
        <authorList>
            <person name="Kim H.S."/>
            <person name="Lee K.C."/>
            <person name="Suh M.K."/>
            <person name="Kim J.-S."/>
            <person name="Han K.-I."/>
            <person name="Eom M.K."/>
            <person name="Shin Y.K."/>
            <person name="Lee J.-S."/>
        </authorList>
    </citation>
    <scope>NUCLEOTIDE SEQUENCE [LARGE SCALE GENOMIC DNA]</scope>
    <source>
        <strain evidence="3 4">G2-14</strain>
    </source>
</reference>
<name>A0A7D4Q614_9SPHI</name>
<dbReference type="Proteomes" id="UP000505355">
    <property type="component" value="Chromosome"/>
</dbReference>
<keyword evidence="1" id="KW-0732">Signal</keyword>
<dbReference type="KEGG" id="mmab:HQ865_20845"/>
<dbReference type="InterPro" id="IPR026341">
    <property type="entry name" value="T9SS_type_B"/>
</dbReference>
<sequence length="968" mass="105169">MSLLRNLLLLACLLFVYAAYGQQDVDFHLNGTFLAGKNVLKVKRDFKDPYLWVLVQGNQVYRINSTTKTVDDYTAQFSAYSGQQFVDITGVSDKLVYIALNSANILEYDNGAIRNISAADGIVGVVNSIGVDYTGSYFSRDLPPGSGSRPNAPSLLIGTNTGMCHYDYTNKVMLPGSSHVPARVFEATYRTEMFSDLEAGTDPDPLILYPAVGLVNSILVGYLWYGNNSSYGNSLNTAYYTDGVIKDIIQAYYPDGYMNFYWGTESGLFQNIRAYSRGSGSPQKKYLQGINVNKIASIYGLKSFGNSAFANLIKENLLVGTNQGLYFSNSGYWQPGASTMPNYIFFHYDGLGSKKINDVEVNATSYTNPVCEDGVWVAAIDGLYLLRPDYAPYIDPAKKITAIQFEGKTSDVNEIQVCGSAAAKAFVQTTVYPDATIQWYKNGQEIPNESNPTLSITQAGDYHAVLYDPCSPLHFESNHLTVTVISGPVFSFNYPDNLKYCSGSSATLQTDNNSLYQYRWYKDGVLNGNTTSTLSNITQPGKYKVEVSACSGSWVPSKEVQIDFIKMPVPLLTPDKAAYCNGEQAILSATVPIDATGIVNWQPYQYRWYKDGVLLNSATAATLNVTQPGKYKVEVTSCTGNTATSAEVQISFITLAVPVIKADKPAYCVGDVATLSTPFVNDGTYTINWLIGGSVIPSAKNLSSILLSTPGSYTVSISSNLTSCSQSSVAYPLSFDPPPSLILERIINTTLCDGQTVDLKANYPFGAVKWSTGETTDKISVKQSGTYTATVKTAAGCEVPKDITVQFLPNPVLNMPDATLCQFTNEQVTLTAPPGFVSYQWNGQTGGQTYTTNTLGQVTLTVTDQNGCKASQTINITSHCKDIHIPNTFTPNGDGVNDKWVIAGLEGDASVNVKIYNRTGALIFQSQGYAVPWDGTYQNKKVPAGVYYYVITAKGAGQVLSGSLTLIY</sequence>
<dbReference type="NCBIfam" id="TIGR04131">
    <property type="entry name" value="Bac_Flav_CTERM"/>
    <property type="match status" value="1"/>
</dbReference>
<gene>
    <name evidence="3" type="ORF">HQ865_20845</name>
</gene>
<dbReference type="Gene3D" id="2.60.40.10">
    <property type="entry name" value="Immunoglobulins"/>
    <property type="match status" value="2"/>
</dbReference>
<evidence type="ECO:0000259" key="2">
    <source>
        <dbReference type="PROSITE" id="PS50835"/>
    </source>
</evidence>
<dbReference type="Pfam" id="PF13585">
    <property type="entry name" value="CHU_C"/>
    <property type="match status" value="1"/>
</dbReference>